<dbReference type="Proteomes" id="UP000198851">
    <property type="component" value="Unassembled WGS sequence"/>
</dbReference>
<name>A0A1I4G9Z9_9RHOB</name>
<evidence type="ECO:0000313" key="2">
    <source>
        <dbReference type="Proteomes" id="UP000198851"/>
    </source>
</evidence>
<evidence type="ECO:0000313" key="1">
    <source>
        <dbReference type="EMBL" id="SFL26699.1"/>
    </source>
</evidence>
<gene>
    <name evidence="1" type="ORF">SAMN04488036_1082</name>
</gene>
<dbReference type="AlphaFoldDB" id="A0A1I4G9Z9"/>
<proteinExistence type="predicted"/>
<dbReference type="STRING" id="1280847.SAMN04488036_1082"/>
<sequence length="87" mass="9826">MTRPGAARAISQVIMATHSPILMALPNARLLEIKRHGIAETTLEETQHFKLFREFIQSPSEFVADAFHEMKASREADQSDQDGNLFE</sequence>
<keyword evidence="2" id="KW-1185">Reference proteome</keyword>
<dbReference type="EMBL" id="FOSZ01000008">
    <property type="protein sequence ID" value="SFL26699.1"/>
    <property type="molecule type" value="Genomic_DNA"/>
</dbReference>
<reference evidence="2" key="1">
    <citation type="submission" date="2016-10" db="EMBL/GenBank/DDBJ databases">
        <authorList>
            <person name="Varghese N."/>
            <person name="Submissions S."/>
        </authorList>
    </citation>
    <scope>NUCLEOTIDE SEQUENCE [LARGE SCALE GENOMIC DNA]</scope>
    <source>
        <strain evidence="2">DSM 28453</strain>
    </source>
</reference>
<accession>A0A1I4G9Z9</accession>
<organism evidence="1 2">
    <name type="scientific">Shimia haliotis</name>
    <dbReference type="NCBI Taxonomy" id="1280847"/>
    <lineage>
        <taxon>Bacteria</taxon>
        <taxon>Pseudomonadati</taxon>
        <taxon>Pseudomonadota</taxon>
        <taxon>Alphaproteobacteria</taxon>
        <taxon>Rhodobacterales</taxon>
        <taxon>Roseobacteraceae</taxon>
    </lineage>
</organism>
<protein>
    <submittedName>
        <fullName evidence="1">Uncharacterized protein</fullName>
    </submittedName>
</protein>